<gene>
    <name evidence="2" type="ORF">PBY51_015495</name>
</gene>
<evidence type="ECO:0000313" key="2">
    <source>
        <dbReference type="EMBL" id="KAK5854425.1"/>
    </source>
</evidence>
<evidence type="ECO:0000256" key="1">
    <source>
        <dbReference type="SAM" id="MobiDB-lite"/>
    </source>
</evidence>
<proteinExistence type="predicted"/>
<feature type="compositionally biased region" description="Polar residues" evidence="1">
    <location>
        <begin position="737"/>
        <end position="778"/>
    </location>
</feature>
<feature type="region of interest" description="Disordered" evidence="1">
    <location>
        <begin position="334"/>
        <end position="393"/>
    </location>
</feature>
<dbReference type="EMBL" id="JAUZQC010000019">
    <property type="protein sequence ID" value="KAK5854425.1"/>
    <property type="molecule type" value="Genomic_DNA"/>
</dbReference>
<feature type="region of interest" description="Disordered" evidence="1">
    <location>
        <begin position="19"/>
        <end position="93"/>
    </location>
</feature>
<feature type="region of interest" description="Disordered" evidence="1">
    <location>
        <begin position="549"/>
        <end position="625"/>
    </location>
</feature>
<protein>
    <submittedName>
        <fullName evidence="2">Uncharacterized protein</fullName>
    </submittedName>
</protein>
<feature type="compositionally biased region" description="Low complexity" evidence="1">
    <location>
        <begin position="715"/>
        <end position="733"/>
    </location>
</feature>
<feature type="region of interest" description="Disordered" evidence="1">
    <location>
        <begin position="1074"/>
        <end position="1135"/>
    </location>
</feature>
<feature type="region of interest" description="Disordered" evidence="1">
    <location>
        <begin position="221"/>
        <end position="253"/>
    </location>
</feature>
<feature type="region of interest" description="Disordered" evidence="1">
    <location>
        <begin position="487"/>
        <end position="512"/>
    </location>
</feature>
<dbReference type="PANTHER" id="PTHR10663:SF334">
    <property type="entry name" value="PH AND SEC7 DOMAIN-CONTAINING PROTEIN 1"/>
    <property type="match status" value="1"/>
</dbReference>
<feature type="compositionally biased region" description="Acidic residues" evidence="1">
    <location>
        <begin position="933"/>
        <end position="946"/>
    </location>
</feature>
<feature type="compositionally biased region" description="Polar residues" evidence="1">
    <location>
        <begin position="241"/>
        <end position="251"/>
    </location>
</feature>
<keyword evidence="3" id="KW-1185">Reference proteome</keyword>
<feature type="compositionally biased region" description="Pro residues" evidence="1">
    <location>
        <begin position="802"/>
        <end position="812"/>
    </location>
</feature>
<dbReference type="AlphaFoldDB" id="A0AAN7X7K2"/>
<dbReference type="Proteomes" id="UP001346869">
    <property type="component" value="Unassembled WGS sequence"/>
</dbReference>
<reference evidence="2 3" key="2">
    <citation type="journal article" date="2023" name="Mol. Biol. Evol.">
        <title>Genomics of Secondarily Temperate Adaptation in the Only Non-Antarctic Icefish.</title>
        <authorList>
            <person name="Rivera-Colon A.G."/>
            <person name="Rayamajhi N."/>
            <person name="Minhas B.F."/>
            <person name="Madrigal G."/>
            <person name="Bilyk K.T."/>
            <person name="Yoon V."/>
            <person name="Hune M."/>
            <person name="Gregory S."/>
            <person name="Cheng C.H.C."/>
            <person name="Catchen J.M."/>
        </authorList>
    </citation>
    <scope>NUCLEOTIDE SEQUENCE [LARGE SCALE GENOMIC DNA]</scope>
    <source>
        <strain evidence="2">JMC-PN-2008</strain>
    </source>
</reference>
<feature type="region of interest" description="Disordered" evidence="1">
    <location>
        <begin position="983"/>
        <end position="1007"/>
    </location>
</feature>
<feature type="compositionally biased region" description="Acidic residues" evidence="1">
    <location>
        <begin position="895"/>
        <end position="904"/>
    </location>
</feature>
<feature type="compositionally biased region" description="Polar residues" evidence="1">
    <location>
        <begin position="342"/>
        <end position="367"/>
    </location>
</feature>
<feature type="compositionally biased region" description="Low complexity" evidence="1">
    <location>
        <begin position="145"/>
        <end position="161"/>
    </location>
</feature>
<sequence>MSQAGKVLHLYVEVRSVAEEEGRGDGTPQMLQCPDVLPHCQRSASPNHTHALPPVSQHQTGFSSHSLPASKSPPRQSVSFQLQNPDATGSPTRFHRQDVLHDSLNQLLQVLAPGTPGPCQHGPLGHSQSAHMDPYPLGRMLISPSSTSSGTITGPNTPTSTRKSYEAPGMGVEEGKTSVVTFGFVEKANVHGHHTCRSESGNPPNRTEGQLQERLSDRLRYNGQPEQGDPYPNHLHPFRSPQGSPYLQRTTPDPVARDATYRALEEFGSPELRRRFAGHIPEHCSPTLPRHFQSSRCRSWGGSPVLPRSAHSLPSKAELLDRGVSRSLVNALPRSPAHEHLSTQSGYHSVGPTSTPRSHGPPQSQHRQWAGDESPRLSSKFHPPLPAGRPTDIQHEIPMSMFPSRTGYQAMNPHQSVKSSYSNISDTSHNATDGSLYSYSDNSSHCRASRCCSRAGGAVSPTYGRRNLSKCLNANVASKLAVEATKRSTLLAERRPPSPTSSQTEAQMLESPKMRGSFLRESHPFIAHHGQGSLESLQSDNQNYRWKTEHATPHTRPGRVSPLLSQKSSSSPASPASSARLNCAAASQSQVLDRQHHRRSSPTKDGSALHHYQPPLHPGDHKPMTALYDDRFAGSLMDSPELSRRFPCSPVSCPPPRNLNSSELCDFRTTSAQVYSPSKEVNYRKPVGIKTSSQDYHTPVRSVTNSEREEGQDHSGAAGTSSQSSSGVTGSMGDSQLEGNDSTSPETSSQCSHDTADTGSGIQSDGSTATPSSRSQKIAQAKWDFLFGGPTEESRCRKEAATPPPSVAPSPAPRSSLRVKTTNQRRGRDIEAPKVTHHKVRQIEVELVTSDTRGSAPKTGIIRQTIKYSETDLDAVPLRCYRETDLDEVMRAEAEAEAAEEADSDFGSNRSFLGNSFSPPSPKPRTDGRTKVEEEEEEEYEQEEEGVVSWASVRMLGDRQKQRATREEDEVFSLLLKGALSASDSHGGLKSPISLGSPHRPSESNLDSFSRHFESIMESHRAKGTSYSSLDSVDLLTSGSTSVFTFDLPTLTPEIQSQICDSAKQIMELSFAPLAHPEPPSSRSDTALSGGAGLLRDGPAPPLRTGSERETGRRSGPKDGFRKTNSAPSLHGSPR</sequence>
<feature type="region of interest" description="Disordered" evidence="1">
    <location>
        <begin position="282"/>
        <end position="301"/>
    </location>
</feature>
<feature type="region of interest" description="Disordered" evidence="1">
    <location>
        <begin position="893"/>
        <end position="946"/>
    </location>
</feature>
<dbReference type="PANTHER" id="PTHR10663">
    <property type="entry name" value="GUANYL-NUCLEOTIDE EXCHANGE FACTOR"/>
    <property type="match status" value="1"/>
</dbReference>
<reference evidence="2 3" key="1">
    <citation type="journal article" date="2023" name="Genes (Basel)">
        <title>Chromosome-Level Genome Assembly and Circadian Gene Repertoire of the Patagonia Blennie Eleginops maclovinus-The Closest Ancestral Proxy of Antarctic Cryonotothenioids.</title>
        <authorList>
            <person name="Cheng C.C."/>
            <person name="Rivera-Colon A.G."/>
            <person name="Minhas B.F."/>
            <person name="Wilson L."/>
            <person name="Rayamajhi N."/>
            <person name="Vargas-Chacoff L."/>
            <person name="Catchen J.M."/>
        </authorList>
    </citation>
    <scope>NUCLEOTIDE SEQUENCE [LARGE SCALE GENOMIC DNA]</scope>
    <source>
        <strain evidence="2">JMC-PN-2008</strain>
    </source>
</reference>
<feature type="region of interest" description="Disordered" evidence="1">
    <location>
        <begin position="685"/>
        <end position="837"/>
    </location>
</feature>
<feature type="compositionally biased region" description="Polar residues" evidence="1">
    <location>
        <begin position="906"/>
        <end position="918"/>
    </location>
</feature>
<feature type="compositionally biased region" description="Low complexity" evidence="1">
    <location>
        <begin position="561"/>
        <end position="581"/>
    </location>
</feature>
<feature type="compositionally biased region" description="Polar residues" evidence="1">
    <location>
        <begin position="56"/>
        <end position="91"/>
    </location>
</feature>
<feature type="compositionally biased region" description="Polar residues" evidence="1">
    <location>
        <begin position="690"/>
        <end position="705"/>
    </location>
</feature>
<feature type="compositionally biased region" description="Basic and acidic residues" evidence="1">
    <location>
        <begin position="1106"/>
        <end position="1122"/>
    </location>
</feature>
<comment type="caution">
    <text evidence="2">The sequence shown here is derived from an EMBL/GenBank/DDBJ whole genome shotgun (WGS) entry which is preliminary data.</text>
</comment>
<feature type="region of interest" description="Disordered" evidence="1">
    <location>
        <begin position="145"/>
        <end position="169"/>
    </location>
</feature>
<name>A0AAN7X7K2_ELEMC</name>
<evidence type="ECO:0000313" key="3">
    <source>
        <dbReference type="Proteomes" id="UP001346869"/>
    </source>
</evidence>
<organism evidence="2 3">
    <name type="scientific">Eleginops maclovinus</name>
    <name type="common">Patagonian blennie</name>
    <name type="synonym">Eleginus maclovinus</name>
    <dbReference type="NCBI Taxonomy" id="56733"/>
    <lineage>
        <taxon>Eukaryota</taxon>
        <taxon>Metazoa</taxon>
        <taxon>Chordata</taxon>
        <taxon>Craniata</taxon>
        <taxon>Vertebrata</taxon>
        <taxon>Euteleostomi</taxon>
        <taxon>Actinopterygii</taxon>
        <taxon>Neopterygii</taxon>
        <taxon>Teleostei</taxon>
        <taxon>Neoteleostei</taxon>
        <taxon>Acanthomorphata</taxon>
        <taxon>Eupercaria</taxon>
        <taxon>Perciformes</taxon>
        <taxon>Notothenioidei</taxon>
        <taxon>Eleginopidae</taxon>
        <taxon>Eleginops</taxon>
    </lineage>
</organism>
<accession>A0AAN7X7K2</accession>